<reference evidence="1" key="1">
    <citation type="submission" date="2018-05" db="EMBL/GenBank/DDBJ databases">
        <title>Draft genome of Mucuna pruriens seed.</title>
        <authorList>
            <person name="Nnadi N.E."/>
            <person name="Vos R."/>
            <person name="Hasami M.H."/>
            <person name="Devisetty U.K."/>
            <person name="Aguiy J.C."/>
        </authorList>
    </citation>
    <scope>NUCLEOTIDE SEQUENCE [LARGE SCALE GENOMIC DNA]</scope>
    <source>
        <strain evidence="1">JCA_2017</strain>
    </source>
</reference>
<gene>
    <name evidence="1" type="ORF">CR513_23531</name>
</gene>
<organism evidence="1 2">
    <name type="scientific">Mucuna pruriens</name>
    <name type="common">Velvet bean</name>
    <name type="synonym">Dolichos pruriens</name>
    <dbReference type="NCBI Taxonomy" id="157652"/>
    <lineage>
        <taxon>Eukaryota</taxon>
        <taxon>Viridiplantae</taxon>
        <taxon>Streptophyta</taxon>
        <taxon>Embryophyta</taxon>
        <taxon>Tracheophyta</taxon>
        <taxon>Spermatophyta</taxon>
        <taxon>Magnoliopsida</taxon>
        <taxon>eudicotyledons</taxon>
        <taxon>Gunneridae</taxon>
        <taxon>Pentapetalae</taxon>
        <taxon>rosids</taxon>
        <taxon>fabids</taxon>
        <taxon>Fabales</taxon>
        <taxon>Fabaceae</taxon>
        <taxon>Papilionoideae</taxon>
        <taxon>50 kb inversion clade</taxon>
        <taxon>NPAAA clade</taxon>
        <taxon>indigoferoid/millettioid clade</taxon>
        <taxon>Phaseoleae</taxon>
        <taxon>Mucuna</taxon>
    </lineage>
</organism>
<evidence type="ECO:0000313" key="1">
    <source>
        <dbReference type="EMBL" id="RDX94121.1"/>
    </source>
</evidence>
<protein>
    <submittedName>
        <fullName evidence="1">Uncharacterized protein</fullName>
    </submittedName>
</protein>
<evidence type="ECO:0000313" key="2">
    <source>
        <dbReference type="Proteomes" id="UP000257109"/>
    </source>
</evidence>
<dbReference type="EMBL" id="QJKJ01004453">
    <property type="protein sequence ID" value="RDX94121.1"/>
    <property type="molecule type" value="Genomic_DNA"/>
</dbReference>
<dbReference type="Proteomes" id="UP000257109">
    <property type="component" value="Unassembled WGS sequence"/>
</dbReference>
<name>A0A371GUA2_MUCPR</name>
<dbReference type="AlphaFoldDB" id="A0A371GUA2"/>
<sequence>MKMKKKQDEKFPCFFNKRSRHMKKDYPKDEHEKLYEKMSKDEWLSDELPIPRVGRKGTRMTLAR</sequence>
<keyword evidence="2" id="KW-1185">Reference proteome</keyword>
<feature type="non-terminal residue" evidence="1">
    <location>
        <position position="1"/>
    </location>
</feature>
<comment type="caution">
    <text evidence="1">The sequence shown here is derived from an EMBL/GenBank/DDBJ whole genome shotgun (WGS) entry which is preliminary data.</text>
</comment>
<proteinExistence type="predicted"/>
<accession>A0A371GUA2</accession>